<dbReference type="GO" id="GO:0032993">
    <property type="term" value="C:protein-DNA complex"/>
    <property type="evidence" value="ECO:0007669"/>
    <property type="project" value="TreeGrafter"/>
</dbReference>
<keyword evidence="9" id="KW-1185">Reference proteome</keyword>
<dbReference type="KEGG" id="cyz:C3B44_04765"/>
<sequence length="318" mass="34563">MSNKEYRPTLAQLRTFVTIAEKKHFGTAAEKLGISQPSLSQALVALEHGLGIQLIERSTRKVIITSAGAELLPYAKATLEAAKAFLAHSRGATGTLTGPLTLGIIPTAAPYLLNALLPLITERYPDMEPRIVEEQTDDLLHKLRDGQIDLALIAMPSEASGVVDLPLYTENFAVVLPEDHELANRDDLKLADLENLDLLLLDDGHCLRDQVLDLCRRADLNPSQTSNSLTRATSLTTIIQLVVGGLGSTLVPETALIPEASRCGLAVSHFDSGVTAQREMGLVYRSSSSRAAEFAEFGELITEAFQRSLENVRKKRTN</sequence>
<dbReference type="Gene3D" id="1.10.10.10">
    <property type="entry name" value="Winged helix-like DNA-binding domain superfamily/Winged helix DNA-binding domain"/>
    <property type="match status" value="1"/>
</dbReference>
<dbReference type="GO" id="GO:0003677">
    <property type="term" value="F:DNA binding"/>
    <property type="evidence" value="ECO:0007669"/>
    <property type="project" value="UniProtKB-KW"/>
</dbReference>
<dbReference type="FunFam" id="1.10.10.10:FF:000001">
    <property type="entry name" value="LysR family transcriptional regulator"/>
    <property type="match status" value="1"/>
</dbReference>
<evidence type="ECO:0000313" key="8">
    <source>
        <dbReference type="EMBL" id="PWC01026.1"/>
    </source>
</evidence>
<evidence type="ECO:0000256" key="3">
    <source>
        <dbReference type="ARBA" id="ARBA00023125"/>
    </source>
</evidence>
<dbReference type="EMBL" id="QEEZ01000020">
    <property type="protein sequence ID" value="PWC01026.1"/>
    <property type="molecule type" value="Genomic_DNA"/>
</dbReference>
<organism evidence="8 9">
    <name type="scientific">Corynebacterium yudongzhengii</name>
    <dbReference type="NCBI Taxonomy" id="2080740"/>
    <lineage>
        <taxon>Bacteria</taxon>
        <taxon>Bacillati</taxon>
        <taxon>Actinomycetota</taxon>
        <taxon>Actinomycetes</taxon>
        <taxon>Mycobacteriales</taxon>
        <taxon>Corynebacteriaceae</taxon>
        <taxon>Corynebacterium</taxon>
    </lineage>
</organism>
<dbReference type="CDD" id="cd08411">
    <property type="entry name" value="PBP2_OxyR"/>
    <property type="match status" value="1"/>
</dbReference>
<dbReference type="PANTHER" id="PTHR30346">
    <property type="entry name" value="TRANSCRIPTIONAL DUAL REGULATOR HCAR-RELATED"/>
    <property type="match status" value="1"/>
</dbReference>
<keyword evidence="5" id="KW-0804">Transcription</keyword>
<dbReference type="OrthoDB" id="9775392at2"/>
<name>A0A2U1T4U0_9CORY</name>
<dbReference type="Gene3D" id="3.40.190.10">
    <property type="entry name" value="Periplasmic binding protein-like II"/>
    <property type="match status" value="2"/>
</dbReference>
<dbReference type="Pfam" id="PF00126">
    <property type="entry name" value="HTH_1"/>
    <property type="match status" value="1"/>
</dbReference>
<keyword evidence="2" id="KW-0805">Transcription regulation</keyword>
<dbReference type="InterPro" id="IPR000847">
    <property type="entry name" value="LysR_HTH_N"/>
</dbReference>
<comment type="similarity">
    <text evidence="1">Belongs to the LysR transcriptional regulatory family.</text>
</comment>
<accession>A0A2U1T4U0</accession>
<dbReference type="PRINTS" id="PR00039">
    <property type="entry name" value="HTHLYSR"/>
</dbReference>
<keyword evidence="4" id="KW-0010">Activator</keyword>
<dbReference type="SUPFAM" id="SSF53850">
    <property type="entry name" value="Periplasmic binding protein-like II"/>
    <property type="match status" value="1"/>
</dbReference>
<evidence type="ECO:0000256" key="6">
    <source>
        <dbReference type="ARBA" id="ARBA00040885"/>
    </source>
</evidence>
<evidence type="ECO:0000256" key="5">
    <source>
        <dbReference type="ARBA" id="ARBA00023163"/>
    </source>
</evidence>
<dbReference type="SUPFAM" id="SSF46785">
    <property type="entry name" value="Winged helix' DNA-binding domain"/>
    <property type="match status" value="1"/>
</dbReference>
<dbReference type="InterPro" id="IPR005119">
    <property type="entry name" value="LysR_subst-bd"/>
</dbReference>
<evidence type="ECO:0000313" key="9">
    <source>
        <dbReference type="Proteomes" id="UP000244989"/>
    </source>
</evidence>
<keyword evidence="3" id="KW-0238">DNA-binding</keyword>
<reference evidence="9" key="1">
    <citation type="submission" date="2018-04" db="EMBL/GenBank/DDBJ databases">
        <authorList>
            <person name="Liu S."/>
            <person name="Wang Z."/>
            <person name="Li J."/>
        </authorList>
    </citation>
    <scope>NUCLEOTIDE SEQUENCE [LARGE SCALE GENOMIC DNA]</scope>
    <source>
        <strain evidence="9">2189</strain>
    </source>
</reference>
<gene>
    <name evidence="8" type="ORF">DF222_09440</name>
</gene>
<feature type="domain" description="HTH lysR-type" evidence="7">
    <location>
        <begin position="8"/>
        <end position="65"/>
    </location>
</feature>
<dbReference type="PANTHER" id="PTHR30346:SF26">
    <property type="entry name" value="HYDROGEN PEROXIDE-INDUCIBLE GENES ACTIVATOR"/>
    <property type="match status" value="1"/>
</dbReference>
<dbReference type="RefSeq" id="WP_108431376.1">
    <property type="nucleotide sequence ID" value="NZ_CP026947.1"/>
</dbReference>
<protein>
    <recommendedName>
        <fullName evidence="6">Probable hydrogen peroxide-inducible genes activator</fullName>
    </recommendedName>
</protein>
<evidence type="ECO:0000256" key="4">
    <source>
        <dbReference type="ARBA" id="ARBA00023159"/>
    </source>
</evidence>
<dbReference type="InterPro" id="IPR036388">
    <property type="entry name" value="WH-like_DNA-bd_sf"/>
</dbReference>
<evidence type="ECO:0000259" key="7">
    <source>
        <dbReference type="PROSITE" id="PS50931"/>
    </source>
</evidence>
<comment type="caution">
    <text evidence="8">The sequence shown here is derived from an EMBL/GenBank/DDBJ whole genome shotgun (WGS) entry which is preliminary data.</text>
</comment>
<dbReference type="GO" id="GO:0003700">
    <property type="term" value="F:DNA-binding transcription factor activity"/>
    <property type="evidence" value="ECO:0007669"/>
    <property type="project" value="InterPro"/>
</dbReference>
<evidence type="ECO:0000256" key="1">
    <source>
        <dbReference type="ARBA" id="ARBA00009437"/>
    </source>
</evidence>
<proteinExistence type="inferred from homology"/>
<dbReference type="InterPro" id="IPR036390">
    <property type="entry name" value="WH_DNA-bd_sf"/>
</dbReference>
<dbReference type="Proteomes" id="UP000244989">
    <property type="component" value="Unassembled WGS sequence"/>
</dbReference>
<evidence type="ECO:0000256" key="2">
    <source>
        <dbReference type="ARBA" id="ARBA00023015"/>
    </source>
</evidence>
<dbReference type="Pfam" id="PF03466">
    <property type="entry name" value="LysR_substrate"/>
    <property type="match status" value="1"/>
</dbReference>
<dbReference type="AlphaFoldDB" id="A0A2U1T4U0"/>
<dbReference type="PROSITE" id="PS50931">
    <property type="entry name" value="HTH_LYSR"/>
    <property type="match status" value="1"/>
</dbReference>